<gene>
    <name evidence="1" type="ORF">LCGC14_1527340</name>
</gene>
<comment type="caution">
    <text evidence="1">The sequence shown here is derived from an EMBL/GenBank/DDBJ whole genome shotgun (WGS) entry which is preliminary data.</text>
</comment>
<reference evidence="1" key="1">
    <citation type="journal article" date="2015" name="Nature">
        <title>Complex archaea that bridge the gap between prokaryotes and eukaryotes.</title>
        <authorList>
            <person name="Spang A."/>
            <person name="Saw J.H."/>
            <person name="Jorgensen S.L."/>
            <person name="Zaremba-Niedzwiedzka K."/>
            <person name="Martijn J."/>
            <person name="Lind A.E."/>
            <person name="van Eijk R."/>
            <person name="Schleper C."/>
            <person name="Guy L."/>
            <person name="Ettema T.J."/>
        </authorList>
    </citation>
    <scope>NUCLEOTIDE SEQUENCE</scope>
</reference>
<dbReference type="EMBL" id="LAZR01011405">
    <property type="protein sequence ID" value="KKM61865.1"/>
    <property type="molecule type" value="Genomic_DNA"/>
</dbReference>
<evidence type="ECO:0000313" key="1">
    <source>
        <dbReference type="EMBL" id="KKM61865.1"/>
    </source>
</evidence>
<organism evidence="1">
    <name type="scientific">marine sediment metagenome</name>
    <dbReference type="NCBI Taxonomy" id="412755"/>
    <lineage>
        <taxon>unclassified sequences</taxon>
        <taxon>metagenomes</taxon>
        <taxon>ecological metagenomes</taxon>
    </lineage>
</organism>
<sequence>MSIEMNKIQFSNSLGVILKNKFGILYYFLSWEEFDRMRRK</sequence>
<accession>A0A0F9LCF8</accession>
<dbReference type="AlphaFoldDB" id="A0A0F9LCF8"/>
<name>A0A0F9LCF8_9ZZZZ</name>
<proteinExistence type="predicted"/>
<protein>
    <submittedName>
        <fullName evidence="1">Uncharacterized protein</fullName>
    </submittedName>
</protein>